<protein>
    <submittedName>
        <fullName evidence="1">Uncharacterized protein</fullName>
    </submittedName>
</protein>
<proteinExistence type="predicted"/>
<dbReference type="AlphaFoldDB" id="A0A0F9DSW4"/>
<evidence type="ECO:0000313" key="1">
    <source>
        <dbReference type="EMBL" id="KKL20751.1"/>
    </source>
</evidence>
<gene>
    <name evidence="1" type="ORF">LCGC14_2452350</name>
</gene>
<dbReference type="EMBL" id="LAZR01037976">
    <property type="protein sequence ID" value="KKL20751.1"/>
    <property type="molecule type" value="Genomic_DNA"/>
</dbReference>
<organism evidence="1">
    <name type="scientific">marine sediment metagenome</name>
    <dbReference type="NCBI Taxonomy" id="412755"/>
    <lineage>
        <taxon>unclassified sequences</taxon>
        <taxon>metagenomes</taxon>
        <taxon>ecological metagenomes</taxon>
    </lineage>
</organism>
<reference evidence="1" key="1">
    <citation type="journal article" date="2015" name="Nature">
        <title>Complex archaea that bridge the gap between prokaryotes and eukaryotes.</title>
        <authorList>
            <person name="Spang A."/>
            <person name="Saw J.H."/>
            <person name="Jorgensen S.L."/>
            <person name="Zaremba-Niedzwiedzka K."/>
            <person name="Martijn J."/>
            <person name="Lind A.E."/>
            <person name="van Eijk R."/>
            <person name="Schleper C."/>
            <person name="Guy L."/>
            <person name="Ettema T.J."/>
        </authorList>
    </citation>
    <scope>NUCLEOTIDE SEQUENCE</scope>
</reference>
<name>A0A0F9DSW4_9ZZZZ</name>
<sequence>MPQMRQNLRRPSREPCVSLLFRLCCQAGRASSHIFWEKERVTMTGTPRKEPPPGCVMGELCPKCGEFPERTYPCEHCGGQCCPNCTVVEGQAVCSSKCLQALADKQPNPTSDIVAELRRIGDKIDTCNRIAVMVALRENMTEEEYVKTMQDINL</sequence>
<comment type="caution">
    <text evidence="1">The sequence shown here is derived from an EMBL/GenBank/DDBJ whole genome shotgun (WGS) entry which is preliminary data.</text>
</comment>
<accession>A0A0F9DSW4</accession>